<evidence type="ECO:0000256" key="3">
    <source>
        <dbReference type="PROSITE-ProRule" id="PRU00284"/>
    </source>
</evidence>
<dbReference type="SUPFAM" id="SSF58104">
    <property type="entry name" value="Methyl-accepting chemotaxis protein (MCP) signaling domain"/>
    <property type="match status" value="1"/>
</dbReference>
<dbReference type="InterPro" id="IPR051310">
    <property type="entry name" value="MCP_chemotaxis"/>
</dbReference>
<comment type="similarity">
    <text evidence="2">Belongs to the methyl-accepting chemotaxis (MCP) protein family.</text>
</comment>
<dbReference type="PROSITE" id="PS50111">
    <property type="entry name" value="CHEMOTAXIS_TRANSDUC_2"/>
    <property type="match status" value="1"/>
</dbReference>
<organism evidence="5 6">
    <name type="scientific">Ralstonia soli</name>
    <dbReference type="NCBI Taxonomy" id="2953896"/>
    <lineage>
        <taxon>Bacteria</taxon>
        <taxon>Pseudomonadati</taxon>
        <taxon>Pseudomonadota</taxon>
        <taxon>Betaproteobacteria</taxon>
        <taxon>Burkholderiales</taxon>
        <taxon>Burkholderiaceae</taxon>
        <taxon>Ralstonia</taxon>
    </lineage>
</organism>
<evidence type="ECO:0000256" key="2">
    <source>
        <dbReference type="ARBA" id="ARBA00029447"/>
    </source>
</evidence>
<keyword evidence="3" id="KW-0807">Transducer</keyword>
<dbReference type="InterPro" id="IPR004089">
    <property type="entry name" value="MCPsignal_dom"/>
</dbReference>
<protein>
    <submittedName>
        <fullName evidence="5">Methyl-accepting chemotaxis protein</fullName>
    </submittedName>
</protein>
<evidence type="ECO:0000313" key="5">
    <source>
        <dbReference type="EMBL" id="MCO5396721.1"/>
    </source>
</evidence>
<dbReference type="Gene3D" id="3.30.450.20">
    <property type="entry name" value="PAS domain"/>
    <property type="match status" value="2"/>
</dbReference>
<dbReference type="Pfam" id="PF22673">
    <property type="entry name" value="MCP-like_PDC_1"/>
    <property type="match status" value="1"/>
</dbReference>
<evidence type="ECO:0000256" key="1">
    <source>
        <dbReference type="ARBA" id="ARBA00022481"/>
    </source>
</evidence>
<accession>A0ABT1AEF9</accession>
<dbReference type="Pfam" id="PF00015">
    <property type="entry name" value="MCPsignal"/>
    <property type="match status" value="1"/>
</dbReference>
<dbReference type="EMBL" id="JAMXHT010000001">
    <property type="protein sequence ID" value="MCO5396721.1"/>
    <property type="molecule type" value="Genomic_DNA"/>
</dbReference>
<dbReference type="Gene3D" id="1.10.287.950">
    <property type="entry name" value="Methyl-accepting chemotaxis protein"/>
    <property type="match status" value="1"/>
</dbReference>
<evidence type="ECO:0000313" key="6">
    <source>
        <dbReference type="Proteomes" id="UP001162811"/>
    </source>
</evidence>
<dbReference type="SMART" id="SM00283">
    <property type="entry name" value="MA"/>
    <property type="match status" value="1"/>
</dbReference>
<dbReference type="PANTHER" id="PTHR43531:SF14">
    <property type="entry name" value="METHYL-ACCEPTING CHEMOTAXIS PROTEIN I-RELATED"/>
    <property type="match status" value="1"/>
</dbReference>
<dbReference type="CDD" id="cd12913">
    <property type="entry name" value="PDC1_MCP_like"/>
    <property type="match status" value="1"/>
</dbReference>
<feature type="domain" description="Methyl-accepting transducer" evidence="4">
    <location>
        <begin position="358"/>
        <end position="587"/>
    </location>
</feature>
<reference evidence="5" key="1">
    <citation type="submission" date="2022-06" db="EMBL/GenBank/DDBJ databases">
        <authorList>
            <person name="Lu C.-H."/>
        </authorList>
    </citation>
    <scope>NUCLEOTIDE SEQUENCE</scope>
    <source>
        <strain evidence="5">21MJYT02-11</strain>
    </source>
</reference>
<keyword evidence="6" id="KW-1185">Reference proteome</keyword>
<keyword evidence="1" id="KW-0488">Methylation</keyword>
<proteinExistence type="inferred from homology"/>
<evidence type="ECO:0000259" key="4">
    <source>
        <dbReference type="PROSITE" id="PS50111"/>
    </source>
</evidence>
<dbReference type="PANTHER" id="PTHR43531">
    <property type="entry name" value="PROTEIN ICFG"/>
    <property type="match status" value="1"/>
</dbReference>
<sequence>MYAEQLADRSAENVETHLVAASRAVHQLVDMLEADRALGGARRHVGIDFIRRIVEANPGYLAMWTVWESNAFDGRDVEFVHTAGTDGTGRFIPTWARYTGSVALEPAVYYDASTEEGDWYREPQRTGHDVITEPKTYALHGKNILLSSVEVPMYEKGKFLGVTGVDIDFEKIQSELARVHPFGTGFLSLVSQDGKAIADGHVGGAKASIGTGFDVEQLAAVRAGKRLITETTLDSGQKAIRILVPVPVPQTGSSWSLVVTVPEREVLAGVVKQRLMAAALGVLSVVAVSMLLGFCINRTVLRPMGGEPQAVRAIASQVSAGDLTGAVSLAENDTSSLMAAMARMQDSLRRIVRTVRENAEGIAVASTEIAEGNQDLSNRTSQQAVAIEQASASMEEFAATIQENSSNAHEANSLASDAAVVATKGGEAVGQVVVTMRRISDSSKRITDIVGLIESIAFQTNILALNAAVEAARAGENGRGFAVVATEVRSLAQRSAVASKEIRELVASNQDLVSQGTGLADDAGSTMTDVMTKILQVASIISEISIASAEQEKSVSQLGTVVRGIDDNTQRNAALVEQSAAATQGLRNQANELVRLVSTFKIPVQAA</sequence>
<reference evidence="5" key="2">
    <citation type="journal article" date="2023" name="Front. Microbiol.">
        <title>Ralstonia chuxiongensis sp. nov., Ralstonia mojiangensis sp. nov., and Ralstonia soli sp. nov., isolated from tobacco fields, are three novel species in the family Burkholderiaceae.</title>
        <authorList>
            <person name="Lu C.H."/>
            <person name="Zhang Y.Y."/>
            <person name="Jiang N."/>
            <person name="Chen W."/>
            <person name="Shao X."/>
            <person name="Zhao Z.M."/>
            <person name="Lu W.L."/>
            <person name="Hu X."/>
            <person name="Xi Y.X."/>
            <person name="Zou S.Y."/>
            <person name="Wei Q.J."/>
            <person name="Lin Z.L."/>
            <person name="Gong L."/>
            <person name="Gai X.T."/>
            <person name="Zhang L.Q."/>
            <person name="Li J.Y."/>
            <person name="Jin Y."/>
            <person name="Xia Z.Y."/>
        </authorList>
    </citation>
    <scope>NUCLEOTIDE SEQUENCE</scope>
    <source>
        <strain evidence="5">21MJYT02-11</strain>
    </source>
</reference>
<gene>
    <name evidence="5" type="ORF">NG900_00765</name>
</gene>
<dbReference type="Proteomes" id="UP001162811">
    <property type="component" value="Unassembled WGS sequence"/>
</dbReference>
<dbReference type="CDD" id="cd11386">
    <property type="entry name" value="MCP_signal"/>
    <property type="match status" value="1"/>
</dbReference>
<name>A0ABT1AEF9_9RALS</name>
<comment type="caution">
    <text evidence="5">The sequence shown here is derived from an EMBL/GenBank/DDBJ whole genome shotgun (WGS) entry which is preliminary data.</text>
</comment>